<feature type="compositionally biased region" description="Polar residues" evidence="1">
    <location>
        <begin position="19"/>
        <end position="28"/>
    </location>
</feature>
<feature type="region of interest" description="Disordered" evidence="1">
    <location>
        <begin position="97"/>
        <end position="125"/>
    </location>
</feature>
<evidence type="ECO:0000256" key="1">
    <source>
        <dbReference type="SAM" id="MobiDB-lite"/>
    </source>
</evidence>
<feature type="region of interest" description="Disordered" evidence="1">
    <location>
        <begin position="150"/>
        <end position="227"/>
    </location>
</feature>
<dbReference type="Proteomes" id="UP001516023">
    <property type="component" value="Unassembled WGS sequence"/>
</dbReference>
<feature type="compositionally biased region" description="Basic and acidic residues" evidence="1">
    <location>
        <begin position="173"/>
        <end position="187"/>
    </location>
</feature>
<evidence type="ECO:0000313" key="2">
    <source>
        <dbReference type="EMBL" id="KAL3778590.1"/>
    </source>
</evidence>
<protein>
    <submittedName>
        <fullName evidence="2">Uncharacterized protein</fullName>
    </submittedName>
</protein>
<feature type="compositionally biased region" description="Low complexity" evidence="1">
    <location>
        <begin position="151"/>
        <end position="164"/>
    </location>
</feature>
<dbReference type="EMBL" id="JABMIG020000427">
    <property type="protein sequence ID" value="KAL3778590.1"/>
    <property type="molecule type" value="Genomic_DNA"/>
</dbReference>
<accession>A0ABD3NWR9</accession>
<comment type="caution">
    <text evidence="2">The sequence shown here is derived from an EMBL/GenBank/DDBJ whole genome shotgun (WGS) entry which is preliminary data.</text>
</comment>
<sequence length="227" mass="25166">MGLITKIRARTNRSKQGALESSNSTGCTSKKMFPMKRSKCRTPSDSTDSDCTNDIKNSRESTKSLAFRVVSIPKEYTESNERFNWLTNELDSFEYKPSADTAKSVRRVSERSSPPRSIKEQAEVAPDNDCSLPFWLFPCWGYRITEKDVVTTRTSPRSTTPSDDGSASTWEPPDDKVGEVLEAKPVDDVSDITSVPSEDYSDEDDESSASESPNKEGDDSSLSSLDS</sequence>
<keyword evidence="3" id="KW-1185">Reference proteome</keyword>
<feature type="compositionally biased region" description="Polar residues" evidence="1">
    <location>
        <begin position="41"/>
        <end position="53"/>
    </location>
</feature>
<name>A0ABD3NWR9_9STRA</name>
<gene>
    <name evidence="2" type="ORF">HJC23_007465</name>
</gene>
<evidence type="ECO:0000313" key="3">
    <source>
        <dbReference type="Proteomes" id="UP001516023"/>
    </source>
</evidence>
<feature type="compositionally biased region" description="Acidic residues" evidence="1">
    <location>
        <begin position="199"/>
        <end position="208"/>
    </location>
</feature>
<dbReference type="AlphaFoldDB" id="A0ABD3NWR9"/>
<organism evidence="2 3">
    <name type="scientific">Cyclotella cryptica</name>
    <dbReference type="NCBI Taxonomy" id="29204"/>
    <lineage>
        <taxon>Eukaryota</taxon>
        <taxon>Sar</taxon>
        <taxon>Stramenopiles</taxon>
        <taxon>Ochrophyta</taxon>
        <taxon>Bacillariophyta</taxon>
        <taxon>Coscinodiscophyceae</taxon>
        <taxon>Thalassiosirophycidae</taxon>
        <taxon>Stephanodiscales</taxon>
        <taxon>Stephanodiscaceae</taxon>
        <taxon>Cyclotella</taxon>
    </lineage>
</organism>
<proteinExistence type="predicted"/>
<feature type="region of interest" description="Disordered" evidence="1">
    <location>
        <begin position="1"/>
        <end position="53"/>
    </location>
</feature>
<reference evidence="2 3" key="1">
    <citation type="journal article" date="2020" name="G3 (Bethesda)">
        <title>Improved Reference Genome for Cyclotella cryptica CCMP332, a Model for Cell Wall Morphogenesis, Salinity Adaptation, and Lipid Production in Diatoms (Bacillariophyta).</title>
        <authorList>
            <person name="Roberts W.R."/>
            <person name="Downey K.M."/>
            <person name="Ruck E.C."/>
            <person name="Traller J.C."/>
            <person name="Alverson A.J."/>
        </authorList>
    </citation>
    <scope>NUCLEOTIDE SEQUENCE [LARGE SCALE GENOMIC DNA]</scope>
    <source>
        <strain evidence="2 3">CCMP332</strain>
    </source>
</reference>